<dbReference type="InterPro" id="IPR038718">
    <property type="entry name" value="SNF2-like_sf"/>
</dbReference>
<evidence type="ECO:0000259" key="4">
    <source>
        <dbReference type="PROSITE" id="PS51192"/>
    </source>
</evidence>
<feature type="domain" description="Helicase ATP-binding" evidence="4">
    <location>
        <begin position="626"/>
        <end position="782"/>
    </location>
</feature>
<dbReference type="PROSITE" id="PS51194">
    <property type="entry name" value="HELICASE_CTER"/>
    <property type="match status" value="1"/>
</dbReference>
<reference evidence="6 7" key="2">
    <citation type="submission" date="2020-06" db="EMBL/GenBank/DDBJ databases">
        <title>Antribacter stalactiti gen. nov., sp. nov., a new member of the family Nacardiaceae isolated from a cave.</title>
        <authorList>
            <person name="Kim I.S."/>
        </authorList>
    </citation>
    <scope>NUCLEOTIDE SEQUENCE [LARGE SCALE GENOMIC DNA]</scope>
    <source>
        <strain evidence="6 7">YC2-7</strain>
    </source>
</reference>
<dbReference type="EMBL" id="VCQU01000008">
    <property type="protein sequence ID" value="NMN97810.1"/>
    <property type="molecule type" value="Genomic_DNA"/>
</dbReference>
<evidence type="ECO:0000313" key="6">
    <source>
        <dbReference type="EMBL" id="NMN97810.1"/>
    </source>
</evidence>
<dbReference type="SMART" id="SM00490">
    <property type="entry name" value="HELICc"/>
    <property type="match status" value="1"/>
</dbReference>
<organism evidence="6 7">
    <name type="scientific">Antrihabitans stalactiti</name>
    <dbReference type="NCBI Taxonomy" id="2584121"/>
    <lineage>
        <taxon>Bacteria</taxon>
        <taxon>Bacillati</taxon>
        <taxon>Actinomycetota</taxon>
        <taxon>Actinomycetes</taxon>
        <taxon>Mycobacteriales</taxon>
        <taxon>Nocardiaceae</taxon>
        <taxon>Antrihabitans</taxon>
    </lineage>
</organism>
<dbReference type="CDD" id="cd18012">
    <property type="entry name" value="DEXQc_arch_SWI2_SNF2"/>
    <property type="match status" value="1"/>
</dbReference>
<dbReference type="PROSITE" id="PS50966">
    <property type="entry name" value="ZF_SWIM"/>
    <property type="match status" value="1"/>
</dbReference>
<evidence type="ECO:0000259" key="3">
    <source>
        <dbReference type="PROSITE" id="PS50966"/>
    </source>
</evidence>
<keyword evidence="6" id="KW-0067">ATP-binding</keyword>
<dbReference type="AlphaFoldDB" id="A0A848KNC9"/>
<dbReference type="Gene3D" id="3.40.50.10810">
    <property type="entry name" value="Tandem AAA-ATPase domain"/>
    <property type="match status" value="1"/>
</dbReference>
<dbReference type="PROSITE" id="PS51192">
    <property type="entry name" value="HELICASE_ATP_BIND_1"/>
    <property type="match status" value="1"/>
</dbReference>
<dbReference type="InterPro" id="IPR027417">
    <property type="entry name" value="P-loop_NTPase"/>
</dbReference>
<dbReference type="InterPro" id="IPR001650">
    <property type="entry name" value="Helicase_C-like"/>
</dbReference>
<dbReference type="SMART" id="SM00487">
    <property type="entry name" value="DEXDc"/>
    <property type="match status" value="1"/>
</dbReference>
<evidence type="ECO:0000256" key="2">
    <source>
        <dbReference type="PROSITE-ProRule" id="PRU00325"/>
    </source>
</evidence>
<feature type="domain" description="SWIM-type" evidence="3">
    <location>
        <begin position="59"/>
        <end position="100"/>
    </location>
</feature>
<dbReference type="GO" id="GO:0008270">
    <property type="term" value="F:zinc ion binding"/>
    <property type="evidence" value="ECO:0007669"/>
    <property type="project" value="UniProtKB-KW"/>
</dbReference>
<keyword evidence="2" id="KW-0479">Metal-binding</keyword>
<dbReference type="Gene3D" id="3.40.50.300">
    <property type="entry name" value="P-loop containing nucleotide triphosphate hydrolases"/>
    <property type="match status" value="1"/>
</dbReference>
<reference evidence="6 7" key="1">
    <citation type="submission" date="2019-05" db="EMBL/GenBank/DDBJ databases">
        <authorList>
            <person name="Lee S.D."/>
        </authorList>
    </citation>
    <scope>NUCLEOTIDE SEQUENCE [LARGE SCALE GENOMIC DNA]</scope>
    <source>
        <strain evidence="6 7">YC2-7</strain>
    </source>
</reference>
<dbReference type="InterPro" id="IPR049730">
    <property type="entry name" value="SNF2/RAD54-like_C"/>
</dbReference>
<evidence type="ECO:0000313" key="7">
    <source>
        <dbReference type="Proteomes" id="UP000535543"/>
    </source>
</evidence>
<sequence>MARTPFQYFDPADLEDVVGSPTFIRGAHLADSEAAIGAQWTPATKELDGVVRGSGGDLYEATAYFDQFPGSTELFFGHGECSCPVGENCKHVVALVLMAMGANTRKAKPAPPPKPTWEQALKPLLPLGPADHEWHTKSNPIAIELSMPDAIHGRSSLHARLMKQGKNGWINGGLSWSGIGQIHSQAGHPAEQLRILRELYAVFTSSRNRSYYYQYGDQRDIDLTTFDSRQLWPLLDEATAAGIELINSVRPLGTVAHNSEAEFCLDVRRTSTSLLITPAIRIDGELIGPTSLAFIGDNGHGLVTKANNLRLRLAKFATPVPPRLQQMMIDGQVLDIPVDEEERFLTTYFPSLRRSATLVSSDETFTTPQISDPVLAMRAKYGDNHDLVVDWEWAYRIGDHDLRAPLDSRGAGSAFRDLDREREVLARLDLPLGHYGAHSELGGIDTMRFTTELLPLLSGIDGVLVDIDGTPADYREAGDSVQIGVSTTATGKDADWFDLGLTISVEGNRIPFADLFTALSLENTHLLLPNGAYFSLEKPELQALKRLIDEAKGLQDNADGPLRLSRFQAGLWDEFAKLGVVEEQAYAWRQQVQGLLTLGSVESTQPPASLDADLRPYQLDGFRWLTFLWQHQLGGILADDMGLGKTIQSLALICHAREADPYAPPFLIIAPTSVVPNWAAECARFAPGLKVVAVNEKLKGEIVDADVVVTSYTRFRLDFDTYNEMPWSALILDEAQFVKNHQSKAYQAVRRLHAPFKLAITGTPMENNLLELWSLLSITAPGLFPSIKRFGDYYRKPIEKQGDAELLAQLRRRIKPLVLRRTKDQVAADLPAKQEQVLELELHPRHQKIYQTHLQRERAKILGLIDDMDKNRFTIFRSLTLLRQLSLDVSLVDDQHGAVPSAKIDAMVEQLYDVIDGGHRALIFSQFTGFLAKVKAQLDAEGVKYCYLDGSTRDRGQVVEEFKNGDVPVFLISLKAGGFGLNLTEADYVFILDPWWNPASEAQAVDRTHRIGQTRNVMVYRLIAKDTIEEKVMALKAKKAKLFSSVMDADSMLSSSLSADDIRGLFD</sequence>
<proteinExistence type="predicted"/>
<dbReference type="CDD" id="cd18793">
    <property type="entry name" value="SF2_C_SNF"/>
    <property type="match status" value="1"/>
</dbReference>
<evidence type="ECO:0000259" key="5">
    <source>
        <dbReference type="PROSITE" id="PS51194"/>
    </source>
</evidence>
<dbReference type="Pfam" id="PF00271">
    <property type="entry name" value="Helicase_C"/>
    <property type="match status" value="1"/>
</dbReference>
<dbReference type="RefSeq" id="WP_169591008.1">
    <property type="nucleotide sequence ID" value="NZ_VCQU01000008.1"/>
</dbReference>
<feature type="domain" description="Helicase C-terminal" evidence="5">
    <location>
        <begin position="907"/>
        <end position="1058"/>
    </location>
</feature>
<keyword evidence="6" id="KW-0347">Helicase</keyword>
<evidence type="ECO:0000256" key="1">
    <source>
        <dbReference type="ARBA" id="ARBA00022801"/>
    </source>
</evidence>
<dbReference type="GO" id="GO:0016787">
    <property type="term" value="F:hydrolase activity"/>
    <property type="evidence" value="ECO:0007669"/>
    <property type="project" value="UniProtKB-KW"/>
</dbReference>
<dbReference type="PANTHER" id="PTHR10799">
    <property type="entry name" value="SNF2/RAD54 HELICASE FAMILY"/>
    <property type="match status" value="1"/>
</dbReference>
<dbReference type="GO" id="GO:0005524">
    <property type="term" value="F:ATP binding"/>
    <property type="evidence" value="ECO:0007669"/>
    <property type="project" value="InterPro"/>
</dbReference>
<dbReference type="GO" id="GO:0004386">
    <property type="term" value="F:helicase activity"/>
    <property type="evidence" value="ECO:0007669"/>
    <property type="project" value="UniProtKB-KW"/>
</dbReference>
<dbReference type="Proteomes" id="UP000535543">
    <property type="component" value="Unassembled WGS sequence"/>
</dbReference>
<comment type="caution">
    <text evidence="6">The sequence shown here is derived from an EMBL/GenBank/DDBJ whole genome shotgun (WGS) entry which is preliminary data.</text>
</comment>
<dbReference type="SUPFAM" id="SSF52540">
    <property type="entry name" value="P-loop containing nucleoside triphosphate hydrolases"/>
    <property type="match status" value="2"/>
</dbReference>
<keyword evidence="7" id="KW-1185">Reference proteome</keyword>
<keyword evidence="1" id="KW-0378">Hydrolase</keyword>
<keyword evidence="2" id="KW-0863">Zinc-finger</keyword>
<gene>
    <name evidence="6" type="ORF">FGL95_22485</name>
</gene>
<keyword evidence="2" id="KW-0862">Zinc</keyword>
<dbReference type="Pfam" id="PF00176">
    <property type="entry name" value="SNF2-rel_dom"/>
    <property type="match status" value="1"/>
</dbReference>
<dbReference type="InterPro" id="IPR007527">
    <property type="entry name" value="Znf_SWIM"/>
</dbReference>
<dbReference type="InterPro" id="IPR000330">
    <property type="entry name" value="SNF2_N"/>
</dbReference>
<name>A0A848KNC9_9NOCA</name>
<dbReference type="InterPro" id="IPR014001">
    <property type="entry name" value="Helicase_ATP-bd"/>
</dbReference>
<keyword evidence="6" id="KW-0547">Nucleotide-binding</keyword>
<accession>A0A848KNC9</accession>
<protein>
    <submittedName>
        <fullName evidence="6">Helicase</fullName>
    </submittedName>
</protein>